<dbReference type="KEGG" id="ssei:FJR45_08640"/>
<feature type="compositionally biased region" description="Basic and acidic residues" evidence="1">
    <location>
        <begin position="117"/>
        <end position="126"/>
    </location>
</feature>
<protein>
    <recommendedName>
        <fullName evidence="5">TonB C-terminal domain-containing protein</fullName>
    </recommendedName>
</protein>
<dbReference type="Proteomes" id="UP000593719">
    <property type="component" value="Chromosome"/>
</dbReference>
<dbReference type="RefSeq" id="WP_193150187.1">
    <property type="nucleotide sequence ID" value="NZ_CP041235.1"/>
</dbReference>
<evidence type="ECO:0000313" key="3">
    <source>
        <dbReference type="EMBL" id="QOP44006.1"/>
    </source>
</evidence>
<dbReference type="AlphaFoldDB" id="A0A7M1B3B3"/>
<dbReference type="EMBL" id="CP041235">
    <property type="protein sequence ID" value="QOP44006.1"/>
    <property type="molecule type" value="Genomic_DNA"/>
</dbReference>
<evidence type="ECO:0000256" key="1">
    <source>
        <dbReference type="SAM" id="MobiDB-lite"/>
    </source>
</evidence>
<proteinExistence type="predicted"/>
<name>A0A7M1B3B3_9BACT</name>
<organism evidence="3 4">
    <name type="scientific">Sulfurimonas sediminis</name>
    <dbReference type="NCBI Taxonomy" id="2590020"/>
    <lineage>
        <taxon>Bacteria</taxon>
        <taxon>Pseudomonadati</taxon>
        <taxon>Campylobacterota</taxon>
        <taxon>Epsilonproteobacteria</taxon>
        <taxon>Campylobacterales</taxon>
        <taxon>Sulfurimonadaceae</taxon>
        <taxon>Sulfurimonas</taxon>
    </lineage>
</organism>
<keyword evidence="2" id="KW-0812">Transmembrane</keyword>
<dbReference type="Gene3D" id="3.30.1150.10">
    <property type="match status" value="1"/>
</dbReference>
<dbReference type="SUPFAM" id="SSF74653">
    <property type="entry name" value="TolA/TonB C-terminal domain"/>
    <property type="match status" value="1"/>
</dbReference>
<reference evidence="3 4" key="1">
    <citation type="submission" date="2019-06" db="EMBL/GenBank/DDBJ databases">
        <title>Sulfurimonas gotlandica sp. nov., a chemoautotrophic and psychrotolerant epsilonproteobacterium isolated from a pelagic redoxcline, and an emended description of the genus Sulfurimonas.</title>
        <authorList>
            <person name="Wang S."/>
            <person name="Jiang L."/>
            <person name="Shao Z."/>
        </authorList>
    </citation>
    <scope>NUCLEOTIDE SEQUENCE [LARGE SCALE GENOMIC DNA]</scope>
    <source>
        <strain evidence="3 4">S2-6</strain>
    </source>
</reference>
<gene>
    <name evidence="3" type="ORF">FJR45_08640</name>
</gene>
<keyword evidence="2" id="KW-1133">Transmembrane helix</keyword>
<keyword evidence="4" id="KW-1185">Reference proteome</keyword>
<evidence type="ECO:0008006" key="5">
    <source>
        <dbReference type="Google" id="ProtNLM"/>
    </source>
</evidence>
<accession>A0A7M1B3B3</accession>
<feature type="region of interest" description="Disordered" evidence="1">
    <location>
        <begin position="117"/>
        <end position="144"/>
    </location>
</feature>
<evidence type="ECO:0000313" key="4">
    <source>
        <dbReference type="Proteomes" id="UP000593719"/>
    </source>
</evidence>
<evidence type="ECO:0000256" key="2">
    <source>
        <dbReference type="SAM" id="Phobius"/>
    </source>
</evidence>
<sequence>MDNNSRYFYISGFLSLSLFAFFLFSFLYMMFNASKTKAYGYKKENYISVSINVTNTKHPLKKKSSKTVPATKKAVKNIDINNLFSDVWTKKIDNSVKKVKKTDNKRRIEQITRKIRPTKEEERESVTQKISTLQASHDPSKNEATSAANEVNEYLAKIQDIVYQHFNVPQNSEGNSVKTVIELDPFGKLIDFRILSYSNNEALNEEADRIKERLKNVVFPVNPKNRPSRTIVILISKE</sequence>
<feature type="compositionally biased region" description="Polar residues" evidence="1">
    <location>
        <begin position="127"/>
        <end position="144"/>
    </location>
</feature>
<feature type="transmembrane region" description="Helical" evidence="2">
    <location>
        <begin position="6"/>
        <end position="31"/>
    </location>
</feature>
<dbReference type="Pfam" id="PF13103">
    <property type="entry name" value="TonB_2"/>
    <property type="match status" value="1"/>
</dbReference>
<keyword evidence="2" id="KW-0472">Membrane</keyword>